<feature type="region of interest" description="Disordered" evidence="1">
    <location>
        <begin position="1"/>
        <end position="46"/>
    </location>
</feature>
<dbReference type="AlphaFoldDB" id="A0AAV2NM96"/>
<feature type="region of interest" description="Disordered" evidence="1">
    <location>
        <begin position="442"/>
        <end position="468"/>
    </location>
</feature>
<evidence type="ECO:0000313" key="3">
    <source>
        <dbReference type="Proteomes" id="UP001497644"/>
    </source>
</evidence>
<sequence length="507" mass="57931">MDEAIKKEPETIQYVPKIQPDDANDDVFLPNTSNSTNPENEALPRCESKVQIEERYVPENKAYEQDEADKILMDREIISKRITRKSSRLSLLNNKKENLKRTISSKVIKQKRTARKSNKTAQSPINEMLTVLGKKFETESYEKSFRYIQPNNATNALQYIPYGIPYGKQEESHYNYSSNTNRNMLQYLDCNNLRQENLKQPILINSNPWSIVPKSGQNFVLNNISNVQNQVGQAGYYNAYTAADYNSKQGENPYFYSSIKSVDSQKLLSMENKVFRCSCNSCTNNLWNNMHTGIEAFPKMNSTFQQIPNSNISSYMPSAASNNFWNAVGSFNYSPNYQTLQADNNFKKLFYSGFNTVNNHLTIPYNNNFNVAQNASVTSEPLRLEPSSFLYTGNTSAQFSNYYNKDLTKVDMSVNQYKERDNFNSSAIPTFENALPAINTHGLDSESTNTLSQNSTSTNTLSQNSTSTNESGIIYDITNFVSETNTIDRSEQSPFYTYVKEMDKNWQ</sequence>
<proteinExistence type="predicted"/>
<feature type="compositionally biased region" description="Basic and acidic residues" evidence="1">
    <location>
        <begin position="1"/>
        <end position="10"/>
    </location>
</feature>
<gene>
    <name evidence="2" type="ORF">LPLAT_LOCUS7550</name>
</gene>
<evidence type="ECO:0000256" key="1">
    <source>
        <dbReference type="SAM" id="MobiDB-lite"/>
    </source>
</evidence>
<protein>
    <submittedName>
        <fullName evidence="2">Uncharacterized protein</fullName>
    </submittedName>
</protein>
<evidence type="ECO:0000313" key="2">
    <source>
        <dbReference type="EMBL" id="CAL1681551.1"/>
    </source>
</evidence>
<reference evidence="2" key="1">
    <citation type="submission" date="2024-04" db="EMBL/GenBank/DDBJ databases">
        <authorList>
            <consortium name="Molecular Ecology Group"/>
        </authorList>
    </citation>
    <scope>NUCLEOTIDE SEQUENCE</scope>
</reference>
<accession>A0AAV2NM96</accession>
<dbReference type="Proteomes" id="UP001497644">
    <property type="component" value="Chromosome 3"/>
</dbReference>
<keyword evidence="3" id="KW-1185">Reference proteome</keyword>
<dbReference type="EMBL" id="OZ034826">
    <property type="protein sequence ID" value="CAL1681551.1"/>
    <property type="molecule type" value="Genomic_DNA"/>
</dbReference>
<feature type="compositionally biased region" description="Polar residues" evidence="1">
    <location>
        <begin position="30"/>
        <end position="39"/>
    </location>
</feature>
<name>A0AAV2NM96_9HYME</name>
<organism evidence="2 3">
    <name type="scientific">Lasius platythorax</name>
    <dbReference type="NCBI Taxonomy" id="488582"/>
    <lineage>
        <taxon>Eukaryota</taxon>
        <taxon>Metazoa</taxon>
        <taxon>Ecdysozoa</taxon>
        <taxon>Arthropoda</taxon>
        <taxon>Hexapoda</taxon>
        <taxon>Insecta</taxon>
        <taxon>Pterygota</taxon>
        <taxon>Neoptera</taxon>
        <taxon>Endopterygota</taxon>
        <taxon>Hymenoptera</taxon>
        <taxon>Apocrita</taxon>
        <taxon>Aculeata</taxon>
        <taxon>Formicoidea</taxon>
        <taxon>Formicidae</taxon>
        <taxon>Formicinae</taxon>
        <taxon>Lasius</taxon>
        <taxon>Lasius</taxon>
    </lineage>
</organism>
<feature type="compositionally biased region" description="Low complexity" evidence="1">
    <location>
        <begin position="445"/>
        <end position="468"/>
    </location>
</feature>